<dbReference type="InterPro" id="IPR001251">
    <property type="entry name" value="CRAL-TRIO_dom"/>
</dbReference>
<dbReference type="Pfam" id="PF00650">
    <property type="entry name" value="CRAL_TRIO"/>
    <property type="match status" value="1"/>
</dbReference>
<dbReference type="Gene3D" id="3.40.525.10">
    <property type="entry name" value="CRAL-TRIO lipid binding domain"/>
    <property type="match status" value="1"/>
</dbReference>
<protein>
    <recommendedName>
        <fullName evidence="1">CRAL-TRIO domain-containing protein</fullName>
    </recommendedName>
</protein>
<gene>
    <name evidence="2" type="ORF">PROFUN_00562</name>
</gene>
<dbReference type="InParanoid" id="A0A2P6N196"/>
<dbReference type="STRING" id="1890364.A0A2P6N196"/>
<reference evidence="2 3" key="1">
    <citation type="journal article" date="2018" name="Genome Biol. Evol.">
        <title>Multiple Roots of Fruiting Body Formation in Amoebozoa.</title>
        <authorList>
            <person name="Hillmann F."/>
            <person name="Forbes G."/>
            <person name="Novohradska S."/>
            <person name="Ferling I."/>
            <person name="Riege K."/>
            <person name="Groth M."/>
            <person name="Westermann M."/>
            <person name="Marz M."/>
            <person name="Spaller T."/>
            <person name="Winckler T."/>
            <person name="Schaap P."/>
            <person name="Glockner G."/>
        </authorList>
    </citation>
    <scope>NUCLEOTIDE SEQUENCE [LARGE SCALE GENOMIC DNA]</scope>
    <source>
        <strain evidence="2 3">Jena</strain>
    </source>
</reference>
<dbReference type="SUPFAM" id="SSF52087">
    <property type="entry name" value="CRAL/TRIO domain"/>
    <property type="match status" value="1"/>
</dbReference>
<dbReference type="PROSITE" id="PS50191">
    <property type="entry name" value="CRAL_TRIO"/>
    <property type="match status" value="1"/>
</dbReference>
<feature type="domain" description="CRAL-TRIO" evidence="1">
    <location>
        <begin position="200"/>
        <end position="372"/>
    </location>
</feature>
<dbReference type="InterPro" id="IPR036273">
    <property type="entry name" value="CRAL/TRIO_N_dom_sf"/>
</dbReference>
<dbReference type="Proteomes" id="UP000241769">
    <property type="component" value="Unassembled WGS sequence"/>
</dbReference>
<evidence type="ECO:0000259" key="1">
    <source>
        <dbReference type="PROSITE" id="PS50191"/>
    </source>
</evidence>
<comment type="caution">
    <text evidence="2">The sequence shown here is derived from an EMBL/GenBank/DDBJ whole genome shotgun (WGS) entry which is preliminary data.</text>
</comment>
<dbReference type="CDD" id="cd00170">
    <property type="entry name" value="SEC14"/>
    <property type="match status" value="1"/>
</dbReference>
<dbReference type="AlphaFoldDB" id="A0A2P6N196"/>
<dbReference type="PANTHER" id="PTHR45657:SF1">
    <property type="entry name" value="CRAL-TRIO DOMAIN-CONTAINING PROTEIN YKL091C-RELATED"/>
    <property type="match status" value="1"/>
</dbReference>
<sequence>MDCRSVTDLPRLPRVLSLSEPTGGLKVLRSLRFALSNPPWQRVINPSKAEMQQPANRPTQVNYAGDDTIKEVEQTPEDLELIKQFRDTVAERIKADGGIKATPGWKCVIEPGKHWRDVYNARTHLTNVKVSPDPRGKPDLDMNWYSPSTQPQNWSNALCLKFLRARQRDLNKTVDMFMNYLYFRESYGVDDLIRQDPMPFDDVIESFIAHNIHKPDRNGQPVYLQRTGLINGGEFAARVDSDVLALGHIHFMERCLQAMDNSSRARGARVEKMTTVVDTKGMNLGHRSMLYMFRITTFIDQNYYPETLGAFYMVNAPPLLPTLYGMIRPLLDPVTQEKIFCLSGKSVKKTLVERLGEEFIPVEYGGTCACEGGCLGYVNQIAEEDKALVQGLEEKEEKEEAIRVGAGVEKEVVIEVNGTAEQPVCQVWWSFKIARQNIIFSGQFVSEGESYPVAQPLKQESEEVVRGVFTFTDMDKPSNHGKSLHFERFDSQMWRRAQI</sequence>
<dbReference type="OrthoDB" id="1434354at2759"/>
<dbReference type="InterPro" id="IPR051026">
    <property type="entry name" value="PI/PC_transfer"/>
</dbReference>
<evidence type="ECO:0000313" key="3">
    <source>
        <dbReference type="Proteomes" id="UP000241769"/>
    </source>
</evidence>
<keyword evidence="3" id="KW-1185">Reference proteome</keyword>
<dbReference type="PANTHER" id="PTHR45657">
    <property type="entry name" value="CRAL-TRIO DOMAIN-CONTAINING PROTEIN YKL091C-RELATED"/>
    <property type="match status" value="1"/>
</dbReference>
<dbReference type="SMART" id="SM00516">
    <property type="entry name" value="SEC14"/>
    <property type="match status" value="1"/>
</dbReference>
<dbReference type="SUPFAM" id="SSF46938">
    <property type="entry name" value="CRAL/TRIO N-terminal domain"/>
    <property type="match status" value="1"/>
</dbReference>
<evidence type="ECO:0000313" key="2">
    <source>
        <dbReference type="EMBL" id="PRP77701.1"/>
    </source>
</evidence>
<dbReference type="EMBL" id="MDYQ01000257">
    <property type="protein sequence ID" value="PRP77701.1"/>
    <property type="molecule type" value="Genomic_DNA"/>
</dbReference>
<accession>A0A2P6N196</accession>
<organism evidence="2 3">
    <name type="scientific">Planoprotostelium fungivorum</name>
    <dbReference type="NCBI Taxonomy" id="1890364"/>
    <lineage>
        <taxon>Eukaryota</taxon>
        <taxon>Amoebozoa</taxon>
        <taxon>Evosea</taxon>
        <taxon>Variosea</taxon>
        <taxon>Cavosteliida</taxon>
        <taxon>Cavosteliaceae</taxon>
        <taxon>Planoprotostelium</taxon>
    </lineage>
</organism>
<name>A0A2P6N196_9EUKA</name>
<proteinExistence type="predicted"/>
<dbReference type="InterPro" id="IPR036865">
    <property type="entry name" value="CRAL-TRIO_dom_sf"/>
</dbReference>